<protein>
    <submittedName>
        <fullName evidence="1">Uncharacterized protein</fullName>
    </submittedName>
</protein>
<sequence>MILRLRQISSALTRGTSNAAAKTRQWSHSRKLQRLFHVISRSFSLPCPMTQSQSNHFVADDDLQIEIDVPDKI</sequence>
<reference evidence="1 2" key="1">
    <citation type="submission" date="2015-11" db="EMBL/GenBank/DDBJ databases">
        <title>Draft Genome Sequence of the Strain BR 10423 (Rhizobium sp.) isolated from nodules of Mimosa pudica.</title>
        <authorList>
            <person name="Barauna A.C."/>
            <person name="Zilli J.E."/>
            <person name="Simoes-Araujo J.L."/>
            <person name="Reis V.M."/>
            <person name="James E.K."/>
            <person name="Reis F.B.Jr."/>
            <person name="Rouws L.F."/>
            <person name="Passos S.R."/>
            <person name="Gois S.R."/>
        </authorList>
    </citation>
    <scope>NUCLEOTIDE SEQUENCE [LARGE SCALE GENOMIC DNA]</scope>
    <source>
        <strain evidence="1 2">BR10423</strain>
    </source>
</reference>
<dbReference type="AlphaFoldDB" id="A0A109J0W6"/>
<name>A0A109J0W6_9HYPH</name>
<organism evidence="1 2">
    <name type="scientific">Rhizobium altiplani</name>
    <dbReference type="NCBI Taxonomy" id="1864509"/>
    <lineage>
        <taxon>Bacteria</taxon>
        <taxon>Pseudomonadati</taxon>
        <taxon>Pseudomonadota</taxon>
        <taxon>Alphaproteobacteria</taxon>
        <taxon>Hyphomicrobiales</taxon>
        <taxon>Rhizobiaceae</taxon>
        <taxon>Rhizobium/Agrobacterium group</taxon>
        <taxon>Rhizobium</taxon>
    </lineage>
</organism>
<accession>A0A109J0W6</accession>
<comment type="caution">
    <text evidence="1">The sequence shown here is derived from an EMBL/GenBank/DDBJ whole genome shotgun (WGS) entry which is preliminary data.</text>
</comment>
<evidence type="ECO:0000313" key="2">
    <source>
        <dbReference type="Proteomes" id="UP000068164"/>
    </source>
</evidence>
<keyword evidence="2" id="KW-1185">Reference proteome</keyword>
<dbReference type="Proteomes" id="UP000068164">
    <property type="component" value="Unassembled WGS sequence"/>
</dbReference>
<dbReference type="EMBL" id="LNCD01000149">
    <property type="protein sequence ID" value="KWV40301.1"/>
    <property type="molecule type" value="Genomic_DNA"/>
</dbReference>
<proteinExistence type="predicted"/>
<evidence type="ECO:0000313" key="1">
    <source>
        <dbReference type="EMBL" id="KWV40301.1"/>
    </source>
</evidence>
<gene>
    <name evidence="1" type="ORF">AS026_26430</name>
</gene>